<reference evidence="2" key="1">
    <citation type="submission" date="2018-01" db="EMBL/GenBank/DDBJ databases">
        <authorList>
            <person name="Alioto T."/>
            <person name="Alioto T."/>
        </authorList>
    </citation>
    <scope>NUCLEOTIDE SEQUENCE [LARGE SCALE GENOMIC DNA]</scope>
</reference>
<evidence type="ECO:0000313" key="2">
    <source>
        <dbReference type="Proteomes" id="UP000268350"/>
    </source>
</evidence>
<accession>A0A3B0JW16</accession>
<organism evidence="1 2">
    <name type="scientific">Drosophila guanche</name>
    <name type="common">Fruit fly</name>
    <dbReference type="NCBI Taxonomy" id="7266"/>
    <lineage>
        <taxon>Eukaryota</taxon>
        <taxon>Metazoa</taxon>
        <taxon>Ecdysozoa</taxon>
        <taxon>Arthropoda</taxon>
        <taxon>Hexapoda</taxon>
        <taxon>Insecta</taxon>
        <taxon>Pterygota</taxon>
        <taxon>Neoptera</taxon>
        <taxon>Endopterygota</taxon>
        <taxon>Diptera</taxon>
        <taxon>Brachycera</taxon>
        <taxon>Muscomorpha</taxon>
        <taxon>Ephydroidea</taxon>
        <taxon>Drosophilidae</taxon>
        <taxon>Drosophila</taxon>
        <taxon>Sophophora</taxon>
    </lineage>
</organism>
<dbReference type="EMBL" id="OUUW01000009">
    <property type="protein sequence ID" value="SPP85273.1"/>
    <property type="molecule type" value="Genomic_DNA"/>
</dbReference>
<proteinExistence type="predicted"/>
<dbReference type="AlphaFoldDB" id="A0A3B0JW16"/>
<feature type="non-terminal residue" evidence="1">
    <location>
        <position position="1"/>
    </location>
</feature>
<name>A0A3B0JW16_DROGU</name>
<keyword evidence="2" id="KW-1185">Reference proteome</keyword>
<protein>
    <submittedName>
        <fullName evidence="1">Uncharacterized protein</fullName>
    </submittedName>
</protein>
<dbReference type="OrthoDB" id="1875751at2759"/>
<dbReference type="STRING" id="7266.A0A3B0JW16"/>
<sequence>VAAAAGATPSLMPLSNSAPTGGPSLLQYAAAANASQNNAALANSLYADAAAVMGYKRLLAAAAVSSGLRGAPGATLSALSAAANTPAAAAAAAVAQQAQLRQNAALAAAHYPLSELLAMPGGLEMSGANSAAAAAASLYQLPGM</sequence>
<evidence type="ECO:0000313" key="1">
    <source>
        <dbReference type="EMBL" id="SPP85273.1"/>
    </source>
</evidence>
<gene>
    <name evidence="1" type="ORF">DGUA_6G015181</name>
</gene>
<dbReference type="Proteomes" id="UP000268350">
    <property type="component" value="Unassembled WGS sequence"/>
</dbReference>